<evidence type="ECO:0000313" key="3">
    <source>
        <dbReference type="Proteomes" id="UP000027388"/>
    </source>
</evidence>
<gene>
    <name evidence="2" type="ORF">PhAPEC2_232</name>
</gene>
<dbReference type="Proteomes" id="UP000027388">
    <property type="component" value="Segment"/>
</dbReference>
<dbReference type="EMBL" id="KF562341">
    <property type="protein sequence ID" value="AHV82941.1"/>
    <property type="molecule type" value="Genomic_DNA"/>
</dbReference>
<sequence length="374" mass="41306">MEKFMARFGQGYVQTPFLSESNSVRFKLSIAGSCPLSTTNPYILFQNEPLGLQSFGIGLNVRVINPENGTIVDSKLYNFAPTNNATSAAFISFVNTYADNFIFAFISNNKFNLPPEIIEWFKAAGSSVIPSIEVASLVDISYSAFYVSGKNTIALEHIKYSNKKTISDYATPLDIVYDSIADIGATGYPRRTYEALETFLSPVGGTNNEIKRMPTSSLVTPIANYGLKPTDFLYLKFQLMADEELLEEGTTRLSIRFFKSPSSSPISSKDINFDGTAGEWKLYEEYVEIPAEADGFTVYCYRTASVGQGGLRNVIFTEVSCNGSIAKPAEFGINGIRVNYIDESLTGNDIMDLPTQLSNDTGKVFGQEFKEYTE</sequence>
<dbReference type="RefSeq" id="YP_009056824.1">
    <property type="nucleotide sequence ID" value="NC_024794.1"/>
</dbReference>
<dbReference type="KEGG" id="vg:20284388"/>
<dbReference type="PROSITE" id="PS52031">
    <property type="entry name" value="GG_LECTIN"/>
    <property type="match status" value="1"/>
</dbReference>
<dbReference type="Pfam" id="PF15711">
    <property type="entry name" value="ILEI"/>
    <property type="match status" value="1"/>
</dbReference>
<keyword evidence="3" id="KW-1185">Reference proteome</keyword>
<name>A0A067ZK40_9CAUD</name>
<proteinExistence type="predicted"/>
<evidence type="ECO:0000259" key="1">
    <source>
        <dbReference type="Pfam" id="PF15711"/>
    </source>
</evidence>
<dbReference type="InterPro" id="IPR039477">
    <property type="entry name" value="ILEI/PANDER_dom"/>
</dbReference>
<organism evidence="2 3">
    <name type="scientific">Escherichia phage vB_EcoM_PhAPEC2</name>
    <dbReference type="NCBI Taxonomy" id="1391224"/>
    <lineage>
        <taxon>Viruses</taxon>
        <taxon>Duplodnaviria</taxon>
        <taxon>Heunggongvirae</taxon>
        <taxon>Uroviricota</taxon>
        <taxon>Caudoviricetes</taxon>
        <taxon>Pantevenvirales</taxon>
        <taxon>Straboviridae</taxon>
        <taxon>Tevenvirinae</taxon>
        <taxon>Mosigvirus</taxon>
        <taxon>Mosigvirus phapec2</taxon>
    </lineage>
</organism>
<dbReference type="GeneID" id="20284388"/>
<evidence type="ECO:0000313" key="2">
    <source>
        <dbReference type="EMBL" id="AHV82941.1"/>
    </source>
</evidence>
<feature type="domain" description="ILEI/PANDER" evidence="1">
    <location>
        <begin position="58"/>
        <end position="131"/>
    </location>
</feature>
<reference evidence="2 3" key="1">
    <citation type="journal article" date="2014" name="Vet. Microbiol.">
        <title>A cocktail of in vitro efficient phages is not a guarantee for in vivo therapeutic results against avian colibacillosis.</title>
        <authorList>
            <person name="Tsonos J."/>
            <person name="Oosterik L.H."/>
            <person name="Tuntufye H.N."/>
            <person name="Klumpp J."/>
            <person name="Butaye P."/>
            <person name="De Greve H."/>
            <person name="Hernalsteens J.P."/>
            <person name="Lavigne R."/>
            <person name="Goddeeris B.M."/>
        </authorList>
    </citation>
    <scope>NUCLEOTIDE SEQUENCE [LARGE SCALE GENOMIC DNA]</scope>
</reference>
<accession>A0A067ZK40</accession>
<protein>
    <submittedName>
        <fullName evidence="2">Proximal hinge connector of long tail fiber</fullName>
    </submittedName>
</protein>